<protein>
    <recommendedName>
        <fullName evidence="4">Hydrolase</fullName>
    </recommendedName>
</protein>
<dbReference type="SUPFAM" id="SSF55486">
    <property type="entry name" value="Metalloproteases ('zincins'), catalytic domain"/>
    <property type="match status" value="2"/>
</dbReference>
<evidence type="ECO:0000313" key="2">
    <source>
        <dbReference type="EMBL" id="TCE43307.1"/>
    </source>
</evidence>
<sequence length="584" mass="61412">MDDNAIHEWLIKCFGPIQGEMAWQQISQLPEEIREQLMSQDPSRLPNPSEVQQMMAAFSAGGLNTMGDMQRTVEEGPINVKLAKSIALQQANASGSASSVSAVDGEAARRAMSEANLWLDTACEFNPAPGDPDVLTRAGWVEGTIDQWAKFAAPVAESMNDALASVISERLGGAFGDGEIAGMFAGPVPIPIPDGMKDPAQLMKLLGNTSFAMQLGHAAGNLSHEVHGSFDQGIALLKNPAGGLIAQNATEYAKMLNGEASAAEADTAGTSTDSVNPFSTSTDASANPIGFTSAGNSDTPATDGTAQVSGSDASADAADAAAFEAALSGFETTEKIPESEVLSFLALQEMAHARLYASVPWLMPRFEALIGKYARGISIDLDAMEEQLRDATSMDPESISGAVNLTKVGIPDTPEQREALASLESLLAMVEGWVDCVVWRAGMAHLPHIEQLREMMRRERAMGGPAERTFESLLGLQLRPKRMREATGLWEMITAAEGPEGRDAKWSHPDLLPSLPGDKPADGASPSSDAPSGSSSDANGSASHPAADGKTGDIDWDAELSKLLGEDGEDGEDGENGNSEDTQA</sequence>
<dbReference type="AlphaFoldDB" id="A0AB74H9U4"/>
<dbReference type="Proteomes" id="UP000293319">
    <property type="component" value="Unassembled WGS sequence"/>
</dbReference>
<organism evidence="2 3">
    <name type="scientific">Bifidobacterium longum subsp. longum</name>
    <dbReference type="NCBI Taxonomy" id="1679"/>
    <lineage>
        <taxon>Bacteria</taxon>
        <taxon>Bacillati</taxon>
        <taxon>Actinomycetota</taxon>
        <taxon>Actinomycetes</taxon>
        <taxon>Bifidobacteriales</taxon>
        <taxon>Bifidobacteriaceae</taxon>
        <taxon>Bifidobacterium</taxon>
    </lineage>
</organism>
<reference evidence="2 3" key="1">
    <citation type="journal article" date="2018" name="Sci. Rep.">
        <title>Genomic diversity and distribution of Bifidobacterium longum subsp. longum across the human lifespan.</title>
        <authorList>
            <person name="Odamaki T."/>
            <person name="Bottacini F."/>
            <person name="Kato K."/>
            <person name="Mitsuyama E."/>
            <person name="Yoshida K."/>
            <person name="Horigome A."/>
            <person name="Xiao J.Z."/>
            <person name="van Sinderen D."/>
        </authorList>
    </citation>
    <scope>NUCLEOTIDE SEQUENCE [LARGE SCALE GENOMIC DNA]</scope>
    <source>
        <strain evidence="2 3">MCC10044</strain>
    </source>
</reference>
<dbReference type="PANTHER" id="PTHR39420:SF2">
    <property type="entry name" value="HYDROLASE"/>
    <property type="match status" value="1"/>
</dbReference>
<dbReference type="NCBIfam" id="TIGR03624">
    <property type="entry name" value="putative hydrolase"/>
    <property type="match status" value="1"/>
</dbReference>
<name>A0AB74H9U4_BIFLL</name>
<feature type="compositionally biased region" description="Polar residues" evidence="1">
    <location>
        <begin position="268"/>
        <end position="285"/>
    </location>
</feature>
<dbReference type="RefSeq" id="WP_131215717.1">
    <property type="nucleotide sequence ID" value="NZ_SHPW01000025.1"/>
</dbReference>
<feature type="compositionally biased region" description="Basic and acidic residues" evidence="1">
    <location>
        <begin position="499"/>
        <end position="508"/>
    </location>
</feature>
<feature type="compositionally biased region" description="Low complexity" evidence="1">
    <location>
        <begin position="522"/>
        <end position="543"/>
    </location>
</feature>
<evidence type="ECO:0000313" key="3">
    <source>
        <dbReference type="Proteomes" id="UP000293319"/>
    </source>
</evidence>
<feature type="region of interest" description="Disordered" evidence="1">
    <location>
        <begin position="499"/>
        <end position="584"/>
    </location>
</feature>
<evidence type="ECO:0008006" key="4">
    <source>
        <dbReference type="Google" id="ProtNLM"/>
    </source>
</evidence>
<dbReference type="InterPro" id="IPR018766">
    <property type="entry name" value="Zinicin_2"/>
</dbReference>
<dbReference type="Gene3D" id="1.20.150.30">
    <property type="entry name" value="Zincin-like metallopeptidase, N-terminal domain"/>
    <property type="match status" value="1"/>
</dbReference>
<dbReference type="PANTHER" id="PTHR39420">
    <property type="match status" value="1"/>
</dbReference>
<accession>A0AB74H9U4</accession>
<feature type="region of interest" description="Disordered" evidence="1">
    <location>
        <begin position="264"/>
        <end position="313"/>
    </location>
</feature>
<evidence type="ECO:0000256" key="1">
    <source>
        <dbReference type="SAM" id="MobiDB-lite"/>
    </source>
</evidence>
<proteinExistence type="predicted"/>
<comment type="caution">
    <text evidence="2">The sequence shown here is derived from an EMBL/GenBank/DDBJ whole genome shotgun (WGS) entry which is preliminary data.</text>
</comment>
<gene>
    <name evidence="2" type="ORF">MCC10044_1448</name>
</gene>
<feature type="compositionally biased region" description="Polar residues" evidence="1">
    <location>
        <begin position="293"/>
        <end position="305"/>
    </location>
</feature>
<dbReference type="EMBL" id="SHQV01000019">
    <property type="protein sequence ID" value="TCE43307.1"/>
    <property type="molecule type" value="Genomic_DNA"/>
</dbReference>
<dbReference type="Pfam" id="PF10103">
    <property type="entry name" value="Zincin_2"/>
    <property type="match status" value="2"/>
</dbReference>
<feature type="compositionally biased region" description="Acidic residues" evidence="1">
    <location>
        <begin position="566"/>
        <end position="575"/>
    </location>
</feature>
<dbReference type="InterPro" id="IPR042271">
    <property type="entry name" value="Zinicin_2_N"/>
</dbReference>